<proteinExistence type="predicted"/>
<name>A0AAU8J9D4_9CYAN</name>
<evidence type="ECO:0000256" key="1">
    <source>
        <dbReference type="SAM" id="Phobius"/>
    </source>
</evidence>
<keyword evidence="1" id="KW-1133">Transmembrane helix</keyword>
<keyword evidence="1" id="KW-0812">Transmembrane</keyword>
<organism evidence="2">
    <name type="scientific">Planktothricoides raciborskii GIHE-MW2</name>
    <dbReference type="NCBI Taxonomy" id="2792601"/>
    <lineage>
        <taxon>Bacteria</taxon>
        <taxon>Bacillati</taxon>
        <taxon>Cyanobacteriota</taxon>
        <taxon>Cyanophyceae</taxon>
        <taxon>Oscillatoriophycideae</taxon>
        <taxon>Oscillatoriales</taxon>
        <taxon>Oscillatoriaceae</taxon>
        <taxon>Planktothricoides</taxon>
    </lineage>
</organism>
<keyword evidence="1" id="KW-0472">Membrane</keyword>
<dbReference type="AlphaFoldDB" id="A0AAU8J9D4"/>
<dbReference type="EMBL" id="CP159837">
    <property type="protein sequence ID" value="XCM35188.1"/>
    <property type="molecule type" value="Genomic_DNA"/>
</dbReference>
<sequence length="83" mass="9338">MTQVIPKMELTPVASNHTELPQELRHSFLQQSQPQMIIAQQVNDPDIMGQIATNWKHFVSTGQVWALLVGLVLGFVFRGIIGR</sequence>
<feature type="transmembrane region" description="Helical" evidence="1">
    <location>
        <begin position="64"/>
        <end position="81"/>
    </location>
</feature>
<dbReference type="RefSeq" id="WP_054467164.1">
    <property type="nucleotide sequence ID" value="NZ_CP159837.1"/>
</dbReference>
<reference evidence="2" key="1">
    <citation type="submission" date="2024-07" db="EMBL/GenBank/DDBJ databases">
        <authorList>
            <person name="Kim Y.J."/>
            <person name="Jeong J.Y."/>
        </authorList>
    </citation>
    <scope>NUCLEOTIDE SEQUENCE</scope>
    <source>
        <strain evidence="2">GIHE-MW2</strain>
    </source>
</reference>
<evidence type="ECO:0000313" key="2">
    <source>
        <dbReference type="EMBL" id="XCM35188.1"/>
    </source>
</evidence>
<protein>
    <submittedName>
        <fullName evidence="2">Uncharacterized protein</fullName>
    </submittedName>
</protein>
<accession>A0AAU8J9D4</accession>
<gene>
    <name evidence="2" type="ORF">ABWT76_003847</name>
</gene>